<dbReference type="SUPFAM" id="SSF56801">
    <property type="entry name" value="Acetyl-CoA synthetase-like"/>
    <property type="match status" value="1"/>
</dbReference>
<organism evidence="2 3">
    <name type="scientific">Haloarchaeobius amylolyticus</name>
    <dbReference type="NCBI Taxonomy" id="1198296"/>
    <lineage>
        <taxon>Archaea</taxon>
        <taxon>Methanobacteriati</taxon>
        <taxon>Methanobacteriota</taxon>
        <taxon>Stenosarchaea group</taxon>
        <taxon>Halobacteria</taxon>
        <taxon>Halobacteriales</taxon>
        <taxon>Halorubellaceae</taxon>
        <taxon>Haloarchaeobius</taxon>
    </lineage>
</organism>
<dbReference type="Pfam" id="PF00501">
    <property type="entry name" value="AMP-binding"/>
    <property type="match status" value="1"/>
</dbReference>
<accession>A0ABD6BIL9</accession>
<evidence type="ECO:0000259" key="1">
    <source>
        <dbReference type="Pfam" id="PF00501"/>
    </source>
</evidence>
<dbReference type="Gene3D" id="3.40.50.12780">
    <property type="entry name" value="N-terminal domain of ligase-like"/>
    <property type="match status" value="1"/>
</dbReference>
<dbReference type="InterPro" id="IPR042099">
    <property type="entry name" value="ANL_N_sf"/>
</dbReference>
<protein>
    <submittedName>
        <fullName evidence="2">AMP-binding protein</fullName>
    </submittedName>
</protein>
<feature type="domain" description="AMP-dependent synthetase/ligase" evidence="1">
    <location>
        <begin position="16"/>
        <end position="356"/>
    </location>
</feature>
<proteinExistence type="predicted"/>
<keyword evidence="3" id="KW-1185">Reference proteome</keyword>
<comment type="caution">
    <text evidence="2">The sequence shown here is derived from an EMBL/GenBank/DDBJ whole genome shotgun (WGS) entry which is preliminary data.</text>
</comment>
<evidence type="ECO:0000313" key="2">
    <source>
        <dbReference type="EMBL" id="MFD1564944.1"/>
    </source>
</evidence>
<name>A0ABD6BIL9_9EURY</name>
<gene>
    <name evidence="2" type="ORF">ACFR99_15505</name>
</gene>
<dbReference type="AlphaFoldDB" id="A0ABD6BIL9"/>
<dbReference type="PANTHER" id="PTHR43767">
    <property type="entry name" value="LONG-CHAIN-FATTY-ACID--COA LIGASE"/>
    <property type="match status" value="1"/>
</dbReference>
<dbReference type="InterPro" id="IPR050237">
    <property type="entry name" value="ATP-dep_AMP-bd_enzyme"/>
</dbReference>
<dbReference type="EMBL" id="JBHUDI010000009">
    <property type="protein sequence ID" value="MFD1564944.1"/>
    <property type="molecule type" value="Genomic_DNA"/>
</dbReference>
<dbReference type="RefSeq" id="WP_390289017.1">
    <property type="nucleotide sequence ID" value="NZ_JBHUDI010000009.1"/>
</dbReference>
<evidence type="ECO:0000313" key="3">
    <source>
        <dbReference type="Proteomes" id="UP001597076"/>
    </source>
</evidence>
<sequence length="403" mass="42528">MTNFVTELQTSVMANRMAVALERDDSMTFSQLWSATNSFAGGLTNREISAGDCVVIHTSNPRAVLIAVYGTLRAGCVPVTLPQSYESWDVRHVLNETEAKALVTDSSPIMGLLASSEPLRVAVTVDSDARMGIDFPDFLDNGGMNGANSRTGIDVVRCADDTPGLIAYLERDTDEPLAVVYTHAALSASAAAGATICRDEESTTLEAHLGACPLSNPIELLFGANATLVSGGRYRPVASPDPDTIRSLLVATDVDRAFVTPAQYDALRASETSMARRGLAIVDAMPTTTVDQVAETDDAVRLVGRPETGITHVRTREDIDAGWLGRPLSDARARVVSGPTGGELAVSGPGSMAAYYERPSLTDDVTVTIDGTCWLRTGVPATAQDGTVFLAEDADAARETAAT</sequence>
<dbReference type="Proteomes" id="UP001597076">
    <property type="component" value="Unassembled WGS sequence"/>
</dbReference>
<dbReference type="PANTHER" id="PTHR43767:SF1">
    <property type="entry name" value="NONRIBOSOMAL PEPTIDE SYNTHASE PES1 (EUROFUNG)-RELATED"/>
    <property type="match status" value="1"/>
</dbReference>
<dbReference type="InterPro" id="IPR000873">
    <property type="entry name" value="AMP-dep_synth/lig_dom"/>
</dbReference>
<reference evidence="2 3" key="1">
    <citation type="journal article" date="2019" name="Int. J. Syst. Evol. Microbiol.">
        <title>The Global Catalogue of Microorganisms (GCM) 10K type strain sequencing project: providing services to taxonomists for standard genome sequencing and annotation.</title>
        <authorList>
            <consortium name="The Broad Institute Genomics Platform"/>
            <consortium name="The Broad Institute Genome Sequencing Center for Infectious Disease"/>
            <person name="Wu L."/>
            <person name="Ma J."/>
        </authorList>
    </citation>
    <scope>NUCLEOTIDE SEQUENCE [LARGE SCALE GENOMIC DNA]</scope>
    <source>
        <strain evidence="2 3">CGMCC 1.12230</strain>
    </source>
</reference>